<name>A0A8H7XQA6_PSICU</name>
<comment type="caution">
    <text evidence="1">The sequence shown here is derived from an EMBL/GenBank/DDBJ whole genome shotgun (WGS) entry which is preliminary data.</text>
</comment>
<dbReference type="OrthoDB" id="3321739at2759"/>
<evidence type="ECO:0000313" key="1">
    <source>
        <dbReference type="EMBL" id="KAG5163798.1"/>
    </source>
</evidence>
<accession>A0A8H7XQA6</accession>
<sequence>MSTNANFPKQRKLKFFYDGLDRDVELVLLLARPMDKYAFCWKVIKCQAGVKHSELVTYCDTLLTCTAWLQEDTGRVIPGSPVVPCQAGQKCTMKMDEEGNNYLTPTVDYEAPTSITCYFDTTDRADIIFGLLEGSDKTTMCPVTKFRDIKPGTTLMLEFTPMLSVYAVDGYHAQDIFKSASESQPLLCQNLNDLRRYTKWEVLTDKDSGCVKIVLQDD</sequence>
<reference evidence="1" key="1">
    <citation type="submission" date="2021-02" db="EMBL/GenBank/DDBJ databases">
        <title>Psilocybe cubensis genome.</title>
        <authorList>
            <person name="Mckernan K.J."/>
            <person name="Crawford S."/>
            <person name="Trippe A."/>
            <person name="Kane L.T."/>
            <person name="Mclaughlin S."/>
        </authorList>
    </citation>
    <scope>NUCLEOTIDE SEQUENCE [LARGE SCALE GENOMIC DNA]</scope>
    <source>
        <strain evidence="1">MGC-MH-2018</strain>
    </source>
</reference>
<dbReference type="AlphaFoldDB" id="A0A8H7XQA6"/>
<dbReference type="EMBL" id="JAFIQS010000013">
    <property type="protein sequence ID" value="KAG5163798.1"/>
    <property type="molecule type" value="Genomic_DNA"/>
</dbReference>
<protein>
    <submittedName>
        <fullName evidence="1">Uncharacterized protein</fullName>
    </submittedName>
</protein>
<proteinExistence type="predicted"/>
<gene>
    <name evidence="1" type="ORF">JR316_010989</name>
</gene>
<organism evidence="1">
    <name type="scientific">Psilocybe cubensis</name>
    <name type="common">Psychedelic mushroom</name>
    <name type="synonym">Stropharia cubensis</name>
    <dbReference type="NCBI Taxonomy" id="181762"/>
    <lineage>
        <taxon>Eukaryota</taxon>
        <taxon>Fungi</taxon>
        <taxon>Dikarya</taxon>
        <taxon>Basidiomycota</taxon>
        <taxon>Agaricomycotina</taxon>
        <taxon>Agaricomycetes</taxon>
        <taxon>Agaricomycetidae</taxon>
        <taxon>Agaricales</taxon>
        <taxon>Agaricineae</taxon>
        <taxon>Strophariaceae</taxon>
        <taxon>Psilocybe</taxon>
    </lineage>
</organism>